<evidence type="ECO:0000256" key="4">
    <source>
        <dbReference type="ARBA" id="ARBA00022989"/>
    </source>
</evidence>
<evidence type="ECO:0000256" key="6">
    <source>
        <dbReference type="SAM" id="Phobius"/>
    </source>
</evidence>
<keyword evidence="3 6" id="KW-0812">Transmembrane</keyword>
<keyword evidence="5 6" id="KW-0472">Membrane</keyword>
<sequence>MEARARALMSAALVAGLLAGYGIAIPVGAVGAYLVSLSARTSLRTGVCAALGVAAADGLYALLATVGGSALAGALRPALGPLRWASALVLVALAVLGTVTALRQYRGHRLATRVDPPPPSPARAFLTLLGITLLNPTTVIYFAALVLGSRAEESVRPLEQGVFVLAAFAASASWQLLLAGGGALLGRALTGRRGRLATALLSSGVMTALAVRMLVSGS</sequence>
<evidence type="ECO:0000256" key="2">
    <source>
        <dbReference type="ARBA" id="ARBA00022475"/>
    </source>
</evidence>
<name>A0ABP7QLV3_9ACTN</name>
<evidence type="ECO:0000313" key="8">
    <source>
        <dbReference type="Proteomes" id="UP001500456"/>
    </source>
</evidence>
<dbReference type="Proteomes" id="UP001500456">
    <property type="component" value="Unassembled WGS sequence"/>
</dbReference>
<proteinExistence type="predicted"/>
<dbReference type="InterPro" id="IPR001123">
    <property type="entry name" value="LeuE-type"/>
</dbReference>
<comment type="caution">
    <text evidence="7">The sequence shown here is derived from an EMBL/GenBank/DDBJ whole genome shotgun (WGS) entry which is preliminary data.</text>
</comment>
<dbReference type="PANTHER" id="PTHR30086">
    <property type="entry name" value="ARGININE EXPORTER PROTEIN ARGO"/>
    <property type="match status" value="1"/>
</dbReference>
<feature type="transmembrane region" description="Helical" evidence="6">
    <location>
        <begin position="124"/>
        <end position="149"/>
    </location>
</feature>
<reference evidence="8" key="1">
    <citation type="journal article" date="2019" name="Int. J. Syst. Evol. Microbiol.">
        <title>The Global Catalogue of Microorganisms (GCM) 10K type strain sequencing project: providing services to taxonomists for standard genome sequencing and annotation.</title>
        <authorList>
            <consortium name="The Broad Institute Genomics Platform"/>
            <consortium name="The Broad Institute Genome Sequencing Center for Infectious Disease"/>
            <person name="Wu L."/>
            <person name="Ma J."/>
        </authorList>
    </citation>
    <scope>NUCLEOTIDE SEQUENCE [LARGE SCALE GENOMIC DNA]</scope>
    <source>
        <strain evidence="8">JCM 16924</strain>
    </source>
</reference>
<feature type="transmembrane region" description="Helical" evidence="6">
    <location>
        <begin position="12"/>
        <end position="35"/>
    </location>
</feature>
<evidence type="ECO:0000256" key="3">
    <source>
        <dbReference type="ARBA" id="ARBA00022692"/>
    </source>
</evidence>
<keyword evidence="8" id="KW-1185">Reference proteome</keyword>
<feature type="transmembrane region" description="Helical" evidence="6">
    <location>
        <begin position="196"/>
        <end position="215"/>
    </location>
</feature>
<comment type="subcellular location">
    <subcellularLocation>
        <location evidence="1">Cell membrane</location>
        <topology evidence="1">Multi-pass membrane protein</topology>
    </subcellularLocation>
</comment>
<organism evidence="7 8">
    <name type="scientific">Streptomyces plumbiresistens</name>
    <dbReference type="NCBI Taxonomy" id="511811"/>
    <lineage>
        <taxon>Bacteria</taxon>
        <taxon>Bacillati</taxon>
        <taxon>Actinomycetota</taxon>
        <taxon>Actinomycetes</taxon>
        <taxon>Kitasatosporales</taxon>
        <taxon>Streptomycetaceae</taxon>
        <taxon>Streptomyces</taxon>
    </lineage>
</organism>
<dbReference type="EMBL" id="BAAAZX010000003">
    <property type="protein sequence ID" value="GAA3984771.1"/>
    <property type="molecule type" value="Genomic_DNA"/>
</dbReference>
<evidence type="ECO:0000256" key="5">
    <source>
        <dbReference type="ARBA" id="ARBA00023136"/>
    </source>
</evidence>
<accession>A0ABP7QLV3</accession>
<dbReference type="Pfam" id="PF01810">
    <property type="entry name" value="LysE"/>
    <property type="match status" value="1"/>
</dbReference>
<dbReference type="PANTHER" id="PTHR30086:SF20">
    <property type="entry name" value="ARGININE EXPORTER PROTEIN ARGO-RELATED"/>
    <property type="match status" value="1"/>
</dbReference>
<gene>
    <name evidence="7" type="ORF">GCM10022232_16910</name>
</gene>
<protein>
    <submittedName>
        <fullName evidence="7">LysE family transporter</fullName>
    </submittedName>
</protein>
<keyword evidence="2" id="KW-1003">Cell membrane</keyword>
<feature type="transmembrane region" description="Helical" evidence="6">
    <location>
        <begin position="161"/>
        <end position="184"/>
    </location>
</feature>
<feature type="transmembrane region" description="Helical" evidence="6">
    <location>
        <begin position="84"/>
        <end position="103"/>
    </location>
</feature>
<evidence type="ECO:0000313" key="7">
    <source>
        <dbReference type="EMBL" id="GAA3984771.1"/>
    </source>
</evidence>
<evidence type="ECO:0000256" key="1">
    <source>
        <dbReference type="ARBA" id="ARBA00004651"/>
    </source>
</evidence>
<keyword evidence="4 6" id="KW-1133">Transmembrane helix</keyword>
<feature type="transmembrane region" description="Helical" evidence="6">
    <location>
        <begin position="47"/>
        <end position="72"/>
    </location>
</feature>